<dbReference type="Pfam" id="PF02311">
    <property type="entry name" value="AraC_binding"/>
    <property type="match status" value="1"/>
</dbReference>
<dbReference type="GO" id="GO:0043565">
    <property type="term" value="F:sequence-specific DNA binding"/>
    <property type="evidence" value="ECO:0007669"/>
    <property type="project" value="InterPro"/>
</dbReference>
<dbReference type="InterPro" id="IPR020449">
    <property type="entry name" value="Tscrpt_reg_AraC-type_HTH"/>
</dbReference>
<keyword evidence="2" id="KW-0238">DNA-binding</keyword>
<dbReference type="AlphaFoldDB" id="A0A7K1GH16"/>
<dbReference type="EMBL" id="WMJY01000001">
    <property type="protein sequence ID" value="MTH28342.1"/>
    <property type="molecule type" value="Genomic_DNA"/>
</dbReference>
<dbReference type="InterPro" id="IPR018060">
    <property type="entry name" value="HTH_AraC"/>
</dbReference>
<dbReference type="GO" id="GO:0003700">
    <property type="term" value="F:DNA-binding transcription factor activity"/>
    <property type="evidence" value="ECO:0007669"/>
    <property type="project" value="InterPro"/>
</dbReference>
<dbReference type="Gene3D" id="1.10.10.60">
    <property type="entry name" value="Homeodomain-like"/>
    <property type="match status" value="1"/>
</dbReference>
<organism evidence="5 6">
    <name type="scientific">Myroides pelagicus</name>
    <dbReference type="NCBI Taxonomy" id="270914"/>
    <lineage>
        <taxon>Bacteria</taxon>
        <taxon>Pseudomonadati</taxon>
        <taxon>Bacteroidota</taxon>
        <taxon>Flavobacteriia</taxon>
        <taxon>Flavobacteriales</taxon>
        <taxon>Flavobacteriaceae</taxon>
        <taxon>Myroides</taxon>
    </lineage>
</organism>
<evidence type="ECO:0000259" key="4">
    <source>
        <dbReference type="PROSITE" id="PS01124"/>
    </source>
</evidence>
<dbReference type="InterPro" id="IPR009057">
    <property type="entry name" value="Homeodomain-like_sf"/>
</dbReference>
<evidence type="ECO:0000313" key="6">
    <source>
        <dbReference type="Proteomes" id="UP000488936"/>
    </source>
</evidence>
<dbReference type="SUPFAM" id="SSF46689">
    <property type="entry name" value="Homeodomain-like"/>
    <property type="match status" value="1"/>
</dbReference>
<keyword evidence="3" id="KW-0804">Transcription</keyword>
<reference evidence="5 6" key="1">
    <citation type="journal article" date="2006" name="Int. J. Syst. Evol. Microbiol.">
        <title>Myroides pelagicus sp. nov., isolated from seawater in Thailand.</title>
        <authorList>
            <person name="Yoon J."/>
            <person name="Maneerat S."/>
            <person name="Kawai F."/>
            <person name="Yokota A."/>
        </authorList>
    </citation>
    <scope>NUCLEOTIDE SEQUENCE [LARGE SCALE GENOMIC DNA]</scope>
    <source>
        <strain evidence="5 6">SM1T</strain>
    </source>
</reference>
<keyword evidence="6" id="KW-1185">Reference proteome</keyword>
<proteinExistence type="predicted"/>
<protein>
    <submittedName>
        <fullName evidence="5">Helix-turn-helix domain-containing protein</fullName>
    </submittedName>
</protein>
<name>A0A7K1GH16_9FLAO</name>
<keyword evidence="1" id="KW-0805">Transcription regulation</keyword>
<sequence>MEEEEKFKEVKNPQEFIDMYFPESESATSCIDCDKLAYDNKAGFLELFSLNDLRAIKQSYLNSQTRKLFYTMVLITRGEATEVIGHHRYTFSANQMYFIAENQLHAIESWSDDLKGIMCLFDADYFLLCLKHQIKLNNFPFFQIGQLPFINLSQRESTMMEHLFWKLQSEVALKATFNDDLLVRMFLNIILLESERIYNFRTPERIYVLSRKEQLAAKFQLLVNQKAIQLRKVSDYASLLNIHPHYLNDTVKEIVGASASAYIYKVIAEEAKSRLIQTSDTISMIAEELNFTDESYFSRFFKKQTGITPLQYRKKHKQH</sequence>
<comment type="caution">
    <text evidence="5">The sequence shown here is derived from an EMBL/GenBank/DDBJ whole genome shotgun (WGS) entry which is preliminary data.</text>
</comment>
<evidence type="ECO:0000256" key="1">
    <source>
        <dbReference type="ARBA" id="ARBA00023015"/>
    </source>
</evidence>
<dbReference type="PRINTS" id="PR00032">
    <property type="entry name" value="HTHARAC"/>
</dbReference>
<dbReference type="Pfam" id="PF12833">
    <property type="entry name" value="HTH_18"/>
    <property type="match status" value="1"/>
</dbReference>
<dbReference type="Proteomes" id="UP000488936">
    <property type="component" value="Unassembled WGS sequence"/>
</dbReference>
<dbReference type="RefSeq" id="WP_155034333.1">
    <property type="nucleotide sequence ID" value="NZ_JAYMMG010000007.1"/>
</dbReference>
<dbReference type="PANTHER" id="PTHR43280:SF32">
    <property type="entry name" value="TRANSCRIPTIONAL REGULATORY PROTEIN"/>
    <property type="match status" value="1"/>
</dbReference>
<evidence type="ECO:0000256" key="2">
    <source>
        <dbReference type="ARBA" id="ARBA00023125"/>
    </source>
</evidence>
<dbReference type="SMART" id="SM00342">
    <property type="entry name" value="HTH_ARAC"/>
    <property type="match status" value="1"/>
</dbReference>
<evidence type="ECO:0000313" key="5">
    <source>
        <dbReference type="EMBL" id="MTH28342.1"/>
    </source>
</evidence>
<dbReference type="PROSITE" id="PS01124">
    <property type="entry name" value="HTH_ARAC_FAMILY_2"/>
    <property type="match status" value="1"/>
</dbReference>
<dbReference type="InterPro" id="IPR037923">
    <property type="entry name" value="HTH-like"/>
</dbReference>
<dbReference type="OrthoDB" id="9793451at2"/>
<gene>
    <name evidence="5" type="ORF">GJV77_00175</name>
</gene>
<evidence type="ECO:0000256" key="3">
    <source>
        <dbReference type="ARBA" id="ARBA00023163"/>
    </source>
</evidence>
<dbReference type="PANTHER" id="PTHR43280">
    <property type="entry name" value="ARAC-FAMILY TRANSCRIPTIONAL REGULATOR"/>
    <property type="match status" value="1"/>
</dbReference>
<feature type="domain" description="HTH araC/xylS-type" evidence="4">
    <location>
        <begin position="213"/>
        <end position="315"/>
    </location>
</feature>
<accession>A0A7K1GH16</accession>
<dbReference type="InterPro" id="IPR003313">
    <property type="entry name" value="AraC-bd"/>
</dbReference>
<dbReference type="SUPFAM" id="SSF51215">
    <property type="entry name" value="Regulatory protein AraC"/>
    <property type="match status" value="1"/>
</dbReference>